<gene>
    <name evidence="6" type="ORF">AFUS01_LOCUS7217</name>
</gene>
<name>A0A8J2JNE0_9HEXA</name>
<dbReference type="Proteomes" id="UP000708208">
    <property type="component" value="Unassembled WGS sequence"/>
</dbReference>
<dbReference type="GO" id="GO:0030976">
    <property type="term" value="F:thiamine pyrophosphate binding"/>
    <property type="evidence" value="ECO:0007669"/>
    <property type="project" value="InterPro"/>
</dbReference>
<dbReference type="PANTHER" id="PTHR23152">
    <property type="entry name" value="2-OXOGLUTARATE DEHYDROGENASE"/>
    <property type="match status" value="1"/>
</dbReference>
<keyword evidence="4" id="KW-0786">Thiamine pyrophosphate</keyword>
<evidence type="ECO:0000256" key="3">
    <source>
        <dbReference type="ARBA" id="ARBA00023002"/>
    </source>
</evidence>
<comment type="cofactor">
    <cofactor evidence="1">
        <name>thiamine diphosphate</name>
        <dbReference type="ChEBI" id="CHEBI:58937"/>
    </cofactor>
</comment>
<keyword evidence="3" id="KW-0560">Oxidoreductase</keyword>
<evidence type="ECO:0000313" key="6">
    <source>
        <dbReference type="EMBL" id="CAG7717779.1"/>
    </source>
</evidence>
<dbReference type="GO" id="GO:0016624">
    <property type="term" value="F:oxidoreductase activity, acting on the aldehyde or oxo group of donors, disulfide as acceptor"/>
    <property type="evidence" value="ECO:0007669"/>
    <property type="project" value="InterPro"/>
</dbReference>
<evidence type="ECO:0000313" key="7">
    <source>
        <dbReference type="Proteomes" id="UP000708208"/>
    </source>
</evidence>
<dbReference type="OrthoDB" id="413077at2759"/>
<dbReference type="EMBL" id="CAJVCH010048573">
    <property type="protein sequence ID" value="CAG7717779.1"/>
    <property type="molecule type" value="Genomic_DNA"/>
</dbReference>
<dbReference type="AlphaFoldDB" id="A0A8J2JNE0"/>
<organism evidence="6 7">
    <name type="scientific">Allacma fusca</name>
    <dbReference type="NCBI Taxonomy" id="39272"/>
    <lineage>
        <taxon>Eukaryota</taxon>
        <taxon>Metazoa</taxon>
        <taxon>Ecdysozoa</taxon>
        <taxon>Arthropoda</taxon>
        <taxon>Hexapoda</taxon>
        <taxon>Collembola</taxon>
        <taxon>Symphypleona</taxon>
        <taxon>Sminthuridae</taxon>
        <taxon>Allacma</taxon>
    </lineage>
</organism>
<comment type="caution">
    <text evidence="6">The sequence shown here is derived from an EMBL/GenBank/DDBJ whole genome shotgun (WGS) entry which is preliminary data.</text>
</comment>
<comment type="similarity">
    <text evidence="2">Belongs to the alpha-ketoglutarate dehydrogenase family.</text>
</comment>
<dbReference type="InterPro" id="IPR001017">
    <property type="entry name" value="DH_E1"/>
</dbReference>
<proteinExistence type="inferred from homology"/>
<protein>
    <recommendedName>
        <fullName evidence="5">Dehydrogenase E1 component domain-containing protein</fullName>
    </recommendedName>
</protein>
<dbReference type="Pfam" id="PF00676">
    <property type="entry name" value="E1_dh"/>
    <property type="match status" value="1"/>
</dbReference>
<feature type="non-terminal residue" evidence="6">
    <location>
        <position position="1"/>
    </location>
</feature>
<evidence type="ECO:0000256" key="2">
    <source>
        <dbReference type="ARBA" id="ARBA00006936"/>
    </source>
</evidence>
<evidence type="ECO:0000256" key="4">
    <source>
        <dbReference type="ARBA" id="ARBA00023052"/>
    </source>
</evidence>
<dbReference type="InterPro" id="IPR011603">
    <property type="entry name" value="2oxoglutarate_DH_E1"/>
</dbReference>
<evidence type="ECO:0000259" key="5">
    <source>
        <dbReference type="Pfam" id="PF00676"/>
    </source>
</evidence>
<feature type="domain" description="Dehydrogenase E1 component" evidence="5">
    <location>
        <begin position="4"/>
        <end position="55"/>
    </location>
</feature>
<dbReference type="PANTHER" id="PTHR23152:SF4">
    <property type="entry name" value="2-OXOADIPATE DEHYDROGENASE COMPLEX COMPONENT E1"/>
    <property type="match status" value="1"/>
</dbReference>
<evidence type="ECO:0000256" key="1">
    <source>
        <dbReference type="ARBA" id="ARBA00001964"/>
    </source>
</evidence>
<accession>A0A8J2JNE0</accession>
<reference evidence="6" key="1">
    <citation type="submission" date="2021-06" db="EMBL/GenBank/DDBJ databases">
        <authorList>
            <person name="Hodson N. C."/>
            <person name="Mongue J. A."/>
            <person name="Jaron S. K."/>
        </authorList>
    </citation>
    <scope>NUCLEOTIDE SEQUENCE</scope>
</reference>
<keyword evidence="7" id="KW-1185">Reference proteome</keyword>
<feature type="non-terminal residue" evidence="6">
    <location>
        <position position="56"/>
    </location>
</feature>
<sequence length="56" mass="5905">GNEKSRVLCLQVHGDAALAGQGVNQETLGFANVPNYRIGGSIHLVINNQVGFTTPQ</sequence>